<organism evidence="1 2">
    <name type="scientific">Edaphobacter dinghuensis</name>
    <dbReference type="NCBI Taxonomy" id="1560005"/>
    <lineage>
        <taxon>Bacteria</taxon>
        <taxon>Pseudomonadati</taxon>
        <taxon>Acidobacteriota</taxon>
        <taxon>Terriglobia</taxon>
        <taxon>Terriglobales</taxon>
        <taxon>Acidobacteriaceae</taxon>
        <taxon>Edaphobacter</taxon>
    </lineage>
</organism>
<name>A0A917H281_9BACT</name>
<evidence type="ECO:0000313" key="1">
    <source>
        <dbReference type="EMBL" id="GGG64908.1"/>
    </source>
</evidence>
<gene>
    <name evidence="1" type="ORF">GCM10011585_03170</name>
</gene>
<dbReference type="RefSeq" id="WP_188552406.1">
    <property type="nucleotide sequence ID" value="NZ_BMGT01000001.1"/>
</dbReference>
<evidence type="ECO:0000313" key="2">
    <source>
        <dbReference type="Proteomes" id="UP000647241"/>
    </source>
</evidence>
<proteinExistence type="predicted"/>
<protein>
    <submittedName>
        <fullName evidence="1">Uncharacterized protein</fullName>
    </submittedName>
</protein>
<accession>A0A917H281</accession>
<comment type="caution">
    <text evidence="1">The sequence shown here is derived from an EMBL/GenBank/DDBJ whole genome shotgun (WGS) entry which is preliminary data.</text>
</comment>
<reference evidence="1" key="2">
    <citation type="submission" date="2020-09" db="EMBL/GenBank/DDBJ databases">
        <authorList>
            <person name="Sun Q."/>
            <person name="Zhou Y."/>
        </authorList>
    </citation>
    <scope>NUCLEOTIDE SEQUENCE</scope>
    <source>
        <strain evidence="1">CGMCC 1.12997</strain>
    </source>
</reference>
<keyword evidence="2" id="KW-1185">Reference proteome</keyword>
<sequence>MGKAYIKGGTPVGSDSLCRTCTNAHIMTGYRESEMVTMCNAIHPNIVVPFLIYECSSYYDKNKPSWKQMEDLAITVTPGPLKPVGFKVGVGFNEAAITRTETDNDD</sequence>
<dbReference type="AlphaFoldDB" id="A0A917H281"/>
<reference evidence="1" key="1">
    <citation type="journal article" date="2014" name="Int. J. Syst. Evol. Microbiol.">
        <title>Complete genome sequence of Corynebacterium casei LMG S-19264T (=DSM 44701T), isolated from a smear-ripened cheese.</title>
        <authorList>
            <consortium name="US DOE Joint Genome Institute (JGI-PGF)"/>
            <person name="Walter F."/>
            <person name="Albersmeier A."/>
            <person name="Kalinowski J."/>
            <person name="Ruckert C."/>
        </authorList>
    </citation>
    <scope>NUCLEOTIDE SEQUENCE</scope>
    <source>
        <strain evidence="1">CGMCC 1.12997</strain>
    </source>
</reference>
<dbReference type="Proteomes" id="UP000647241">
    <property type="component" value="Unassembled WGS sequence"/>
</dbReference>
<dbReference type="EMBL" id="BMGT01000001">
    <property type="protein sequence ID" value="GGG64908.1"/>
    <property type="molecule type" value="Genomic_DNA"/>
</dbReference>